<evidence type="ECO:0000313" key="2">
    <source>
        <dbReference type="Proteomes" id="UP000298482"/>
    </source>
</evidence>
<comment type="caution">
    <text evidence="1">The sequence shown here is derived from an EMBL/GenBank/DDBJ whole genome shotgun (WGS) entry which is preliminary data.</text>
</comment>
<dbReference type="InterPro" id="IPR009229">
    <property type="entry name" value="AgrD"/>
</dbReference>
<dbReference type="SMART" id="SM00794">
    <property type="entry name" value="AgrD"/>
    <property type="match status" value="1"/>
</dbReference>
<reference evidence="1 2" key="1">
    <citation type="submission" date="2019-04" db="EMBL/GenBank/DDBJ databases">
        <title>Genomic characterization of Staphylococcus petrasii strains.</title>
        <authorList>
            <person name="Vrbovska V."/>
            <person name="Kovarovic V."/>
            <person name="Maslanova I."/>
            <person name="Indrakova A."/>
            <person name="Petras P."/>
            <person name="Sedo O."/>
            <person name="Svec P."/>
            <person name="Fisarova L."/>
            <person name="Sedlacek I."/>
            <person name="Doskar J."/>
            <person name="Pantucek R."/>
        </authorList>
    </citation>
    <scope>NUCLEOTIDE SEQUENCE [LARGE SCALE GENOMIC DNA]</scope>
    <source>
        <strain evidence="1 2">CCM 8421</strain>
    </source>
</reference>
<dbReference type="NCBIfam" id="TIGR04223">
    <property type="entry name" value="quorum_AgrD"/>
    <property type="match status" value="1"/>
</dbReference>
<gene>
    <name evidence="1" type="ORF">E2556_07080</name>
</gene>
<name>A0ABY2KCB0_9STAP</name>
<protein>
    <submittedName>
        <fullName evidence="1">Cyclic lactone autoinducer peptide</fullName>
    </submittedName>
</protein>
<dbReference type="RefSeq" id="WP_103328222.1">
    <property type="nucleotide sequence ID" value="NZ_PPRD01000006.1"/>
</dbReference>
<dbReference type="Proteomes" id="UP000298482">
    <property type="component" value="Unassembled WGS sequence"/>
</dbReference>
<proteinExistence type="predicted"/>
<dbReference type="Pfam" id="PF05931">
    <property type="entry name" value="AgrD"/>
    <property type="match status" value="1"/>
</dbReference>
<organism evidence="1 2">
    <name type="scientific">Staphylococcus croceilyticus</name>
    <dbReference type="NCBI Taxonomy" id="319942"/>
    <lineage>
        <taxon>Bacteria</taxon>
        <taxon>Bacillati</taxon>
        <taxon>Bacillota</taxon>
        <taxon>Bacilli</taxon>
        <taxon>Bacillales</taxon>
        <taxon>Staphylococcaceae</taxon>
        <taxon>Staphylococcus</taxon>
    </lineage>
</organism>
<sequence length="47" mass="5317">MNLLSVLFAKVFSFIFGLVGTFSVQDVCSLYFDEPEVPEELQNLSDK</sequence>
<dbReference type="EMBL" id="SRJF01000008">
    <property type="protein sequence ID" value="TGA78889.1"/>
    <property type="molecule type" value="Genomic_DNA"/>
</dbReference>
<keyword evidence="2" id="KW-1185">Reference proteome</keyword>
<evidence type="ECO:0000313" key="1">
    <source>
        <dbReference type="EMBL" id="TGA78889.1"/>
    </source>
</evidence>
<accession>A0ABY2KCB0</accession>